<evidence type="ECO:0000313" key="3">
    <source>
        <dbReference type="Proteomes" id="UP001295684"/>
    </source>
</evidence>
<sequence>METFIDTSIKPGWVPFHRLLDEGCQKSCECCIEDTCKPNYECESMSTSTPVISILVVICCFVLVAVGIILYFHIYNCVIEKREKRKEQELDKIYDELHQNDCIVYGFEYSPFPPVKKVILNRACDESVIAQGDLCRKEKSISPSQNQEIRFHDYTHRSSLNRNSVSGLLQDSSSQYTSTNENLYNTNPYQSTLAHLQADQNPFSRRIRAKDEEEDKRPQDTCIREEDIELSVSSCGGPDCNHLQNPSLFNAKNTVIFTGSKSESSV</sequence>
<keyword evidence="1" id="KW-0472">Membrane</keyword>
<reference evidence="2" key="1">
    <citation type="submission" date="2023-07" db="EMBL/GenBank/DDBJ databases">
        <authorList>
            <consortium name="AG Swart"/>
            <person name="Singh M."/>
            <person name="Singh A."/>
            <person name="Seah K."/>
            <person name="Emmerich C."/>
        </authorList>
    </citation>
    <scope>NUCLEOTIDE SEQUENCE</scope>
    <source>
        <strain evidence="2">DP1</strain>
    </source>
</reference>
<dbReference type="AlphaFoldDB" id="A0AAD1XIB8"/>
<feature type="transmembrane region" description="Helical" evidence="1">
    <location>
        <begin position="51"/>
        <end position="75"/>
    </location>
</feature>
<keyword evidence="1" id="KW-1133">Transmembrane helix</keyword>
<dbReference type="EMBL" id="CAMPGE010014657">
    <property type="protein sequence ID" value="CAI2373314.1"/>
    <property type="molecule type" value="Genomic_DNA"/>
</dbReference>
<organism evidence="2 3">
    <name type="scientific">Euplotes crassus</name>
    <dbReference type="NCBI Taxonomy" id="5936"/>
    <lineage>
        <taxon>Eukaryota</taxon>
        <taxon>Sar</taxon>
        <taxon>Alveolata</taxon>
        <taxon>Ciliophora</taxon>
        <taxon>Intramacronucleata</taxon>
        <taxon>Spirotrichea</taxon>
        <taxon>Hypotrichia</taxon>
        <taxon>Euplotida</taxon>
        <taxon>Euplotidae</taxon>
        <taxon>Moneuplotes</taxon>
    </lineage>
</organism>
<protein>
    <submittedName>
        <fullName evidence="2">Uncharacterized protein</fullName>
    </submittedName>
</protein>
<accession>A0AAD1XIB8</accession>
<evidence type="ECO:0000313" key="2">
    <source>
        <dbReference type="EMBL" id="CAI2373314.1"/>
    </source>
</evidence>
<keyword evidence="1" id="KW-0812">Transmembrane</keyword>
<dbReference type="Proteomes" id="UP001295684">
    <property type="component" value="Unassembled WGS sequence"/>
</dbReference>
<keyword evidence="3" id="KW-1185">Reference proteome</keyword>
<gene>
    <name evidence="2" type="ORF">ECRASSUSDP1_LOCUS14655</name>
</gene>
<proteinExistence type="predicted"/>
<evidence type="ECO:0000256" key="1">
    <source>
        <dbReference type="SAM" id="Phobius"/>
    </source>
</evidence>
<comment type="caution">
    <text evidence="2">The sequence shown here is derived from an EMBL/GenBank/DDBJ whole genome shotgun (WGS) entry which is preliminary data.</text>
</comment>
<name>A0AAD1XIB8_EUPCR</name>